<evidence type="ECO:0000313" key="3">
    <source>
        <dbReference type="EMBL" id="KAF7311788.1"/>
    </source>
</evidence>
<feature type="transmembrane region" description="Helical" evidence="2">
    <location>
        <begin position="297"/>
        <end position="330"/>
    </location>
</feature>
<sequence>MSNVDGCPPDALEGAGIPHGTMSIRALCDWIQAATEIRDTVITDICWWQEADTILKHQCLALRFHHAGLAYDLILERAGKAILRPFELAADKATFMAAKPEPDTAFHGTHRLLFALVTDRNILPKGTFCVDAFRDFLDYKWSGPYPRLCDLARYVEIIAGEEPRYSIATSNCYWFSRIVFHTLALRHYAFPFVATSITPRTFVIPRTAALQTYGTSEVKDLELSRHDPSSVSLVFRFLHYEEWRNGILMFRRLVVIFLVLISLGATSGVVYAVYHAIRHTSPMVAKTRPIKSTAGTMAVSILITLIFLPLICVMIGLVAVRWITALLTYLLIRRRTLQVLDLFDRGMKMESIRGDYVPPKLPFQRHRRAAAGPNDEVSETMIVSRRPRTLPKLWVHKSPITEGTSRAPGARLPRRVTRDTASPPRSPATGSNDRIAGMPAENDELTATLSTALHSLSHARKASLLLDTALGLIQNGRYGPEVESYLEVYLKTPGLERRDIVRALLARGTARKREGERLDELAEQDFKAAQKLEPGNSEVQRYFQRETKIAFASDPASHRTPLEIWERIASFIPRYHLRTWFFVSPFHREIAVRLIFDTLDLYFAEDQQDALNRGLDVFDRVKTDKVFAGRIKTLRIHWAYEEGEMLDLMMRIFRTTIPEFHALRSFEWIGYPELRAELVQTVLSAHPRLHGLGLIGWHFDAVGVSAFHNLHKFTLRAEDDDGFADMGEVRSVLDHNSETLKHLVLGAYLMRAHSWDAAFGSVTIRNLTHLDLVDTRISQLVLVRIAQAHGLQSLTLHGTFEDPVAAGVVFGTDVQTGEDHSLLPLLESFRFILIGHDDQPALYRSVTQFLASRQRLRRLDLGSCPWELVHTLLPTLPSLRVFGVRIAHLTVAAFSSLVDCLPSSLIALHLSTAVADRPVHDPALVHRLKQFTSLGFLHLQNSASRRPQPSLMSEKECAVQTDAWAGAAKGVAAALSSIDFLGWHGEHYVVIRSGERVTLKELPGRRHLDCGSGVDLGGEDAAWLERKDVPMDYEMPVGRDG</sequence>
<name>A0A8H6T4W0_9AGAR</name>
<accession>A0A8H6T4W0</accession>
<organism evidence="3 4">
    <name type="scientific">Mycena indigotica</name>
    <dbReference type="NCBI Taxonomy" id="2126181"/>
    <lineage>
        <taxon>Eukaryota</taxon>
        <taxon>Fungi</taxon>
        <taxon>Dikarya</taxon>
        <taxon>Basidiomycota</taxon>
        <taxon>Agaricomycotina</taxon>
        <taxon>Agaricomycetes</taxon>
        <taxon>Agaricomycetidae</taxon>
        <taxon>Agaricales</taxon>
        <taxon>Marasmiineae</taxon>
        <taxon>Mycenaceae</taxon>
        <taxon>Mycena</taxon>
    </lineage>
</organism>
<reference evidence="3" key="1">
    <citation type="submission" date="2020-05" db="EMBL/GenBank/DDBJ databases">
        <title>Mycena genomes resolve the evolution of fungal bioluminescence.</title>
        <authorList>
            <person name="Tsai I.J."/>
        </authorList>
    </citation>
    <scope>NUCLEOTIDE SEQUENCE</scope>
    <source>
        <strain evidence="3">171206Taipei</strain>
    </source>
</reference>
<dbReference type="OrthoDB" id="3216017at2759"/>
<evidence type="ECO:0000256" key="1">
    <source>
        <dbReference type="SAM" id="MobiDB-lite"/>
    </source>
</evidence>
<keyword evidence="2" id="KW-0812">Transmembrane</keyword>
<proteinExistence type="predicted"/>
<feature type="region of interest" description="Disordered" evidence="1">
    <location>
        <begin position="400"/>
        <end position="438"/>
    </location>
</feature>
<protein>
    <submittedName>
        <fullName evidence="3">Uncharacterized protein</fullName>
    </submittedName>
</protein>
<dbReference type="InterPro" id="IPR032675">
    <property type="entry name" value="LRR_dom_sf"/>
</dbReference>
<evidence type="ECO:0000256" key="2">
    <source>
        <dbReference type="SAM" id="Phobius"/>
    </source>
</evidence>
<keyword evidence="2" id="KW-1133">Transmembrane helix</keyword>
<dbReference type="EMBL" id="JACAZF010000002">
    <property type="protein sequence ID" value="KAF7311788.1"/>
    <property type="molecule type" value="Genomic_DNA"/>
</dbReference>
<dbReference type="SUPFAM" id="SSF52047">
    <property type="entry name" value="RNI-like"/>
    <property type="match status" value="1"/>
</dbReference>
<feature type="transmembrane region" description="Helical" evidence="2">
    <location>
        <begin position="253"/>
        <end position="277"/>
    </location>
</feature>
<keyword evidence="2" id="KW-0472">Membrane</keyword>
<dbReference type="RefSeq" id="XP_037223896.1">
    <property type="nucleotide sequence ID" value="XM_037358801.1"/>
</dbReference>
<evidence type="ECO:0000313" key="4">
    <source>
        <dbReference type="Proteomes" id="UP000636479"/>
    </source>
</evidence>
<keyword evidence="4" id="KW-1185">Reference proteome</keyword>
<gene>
    <name evidence="3" type="ORF">MIND_00189300</name>
</gene>
<comment type="caution">
    <text evidence="3">The sequence shown here is derived from an EMBL/GenBank/DDBJ whole genome shotgun (WGS) entry which is preliminary data.</text>
</comment>
<dbReference type="Gene3D" id="3.80.10.10">
    <property type="entry name" value="Ribonuclease Inhibitor"/>
    <property type="match status" value="1"/>
</dbReference>
<dbReference type="Proteomes" id="UP000636479">
    <property type="component" value="Unassembled WGS sequence"/>
</dbReference>
<dbReference type="AlphaFoldDB" id="A0A8H6T4W0"/>
<dbReference type="GeneID" id="59341317"/>